<dbReference type="OrthoDB" id="5415522at2759"/>
<feature type="compositionally biased region" description="Low complexity" evidence="1">
    <location>
        <begin position="46"/>
        <end position="57"/>
    </location>
</feature>
<keyword evidence="3" id="KW-1185">Reference proteome</keyword>
<proteinExistence type="predicted"/>
<evidence type="ECO:0000313" key="3">
    <source>
        <dbReference type="Proteomes" id="UP000813824"/>
    </source>
</evidence>
<protein>
    <submittedName>
        <fullName evidence="2">Uncharacterized protein</fullName>
    </submittedName>
</protein>
<dbReference type="Proteomes" id="UP000813824">
    <property type="component" value="Unassembled WGS sequence"/>
</dbReference>
<feature type="region of interest" description="Disordered" evidence="1">
    <location>
        <begin position="1"/>
        <end position="87"/>
    </location>
</feature>
<accession>A0A8K0UTG7</accession>
<dbReference type="AlphaFoldDB" id="A0A8K0UTG7"/>
<reference evidence="2" key="1">
    <citation type="journal article" date="2021" name="New Phytol.">
        <title>Evolutionary innovations through gain and loss of genes in the ectomycorrhizal Boletales.</title>
        <authorList>
            <person name="Wu G."/>
            <person name="Miyauchi S."/>
            <person name="Morin E."/>
            <person name="Kuo A."/>
            <person name="Drula E."/>
            <person name="Varga T."/>
            <person name="Kohler A."/>
            <person name="Feng B."/>
            <person name="Cao Y."/>
            <person name="Lipzen A."/>
            <person name="Daum C."/>
            <person name="Hundley H."/>
            <person name="Pangilinan J."/>
            <person name="Johnson J."/>
            <person name="Barry K."/>
            <person name="LaButti K."/>
            <person name="Ng V."/>
            <person name="Ahrendt S."/>
            <person name="Min B."/>
            <person name="Choi I.G."/>
            <person name="Park H."/>
            <person name="Plett J.M."/>
            <person name="Magnuson J."/>
            <person name="Spatafora J.W."/>
            <person name="Nagy L.G."/>
            <person name="Henrissat B."/>
            <person name="Grigoriev I.V."/>
            <person name="Yang Z.L."/>
            <person name="Xu J."/>
            <person name="Martin F.M."/>
        </authorList>
    </citation>
    <scope>NUCLEOTIDE SEQUENCE</scope>
    <source>
        <strain evidence="2">KKN 215</strain>
    </source>
</reference>
<name>A0A8K0UTG7_9AGAR</name>
<evidence type="ECO:0000256" key="1">
    <source>
        <dbReference type="SAM" id="MobiDB-lite"/>
    </source>
</evidence>
<evidence type="ECO:0000313" key="2">
    <source>
        <dbReference type="EMBL" id="KAH8103974.1"/>
    </source>
</evidence>
<organism evidence="2 3">
    <name type="scientific">Cristinia sonorae</name>
    <dbReference type="NCBI Taxonomy" id="1940300"/>
    <lineage>
        <taxon>Eukaryota</taxon>
        <taxon>Fungi</taxon>
        <taxon>Dikarya</taxon>
        <taxon>Basidiomycota</taxon>
        <taxon>Agaricomycotina</taxon>
        <taxon>Agaricomycetes</taxon>
        <taxon>Agaricomycetidae</taxon>
        <taxon>Agaricales</taxon>
        <taxon>Pleurotineae</taxon>
        <taxon>Stephanosporaceae</taxon>
        <taxon>Cristinia</taxon>
    </lineage>
</organism>
<gene>
    <name evidence="2" type="ORF">BXZ70DRAFT_923826</name>
</gene>
<feature type="compositionally biased region" description="Polar residues" evidence="1">
    <location>
        <begin position="1"/>
        <end position="12"/>
    </location>
</feature>
<feature type="compositionally biased region" description="Low complexity" evidence="1">
    <location>
        <begin position="19"/>
        <end position="30"/>
    </location>
</feature>
<comment type="caution">
    <text evidence="2">The sequence shown here is derived from an EMBL/GenBank/DDBJ whole genome shotgun (WGS) entry which is preliminary data.</text>
</comment>
<dbReference type="EMBL" id="JAEVFJ010000006">
    <property type="protein sequence ID" value="KAH8103974.1"/>
    <property type="molecule type" value="Genomic_DNA"/>
</dbReference>
<sequence>MSEDSSNNNNYGWGSDGYNVVNSGNNRSGNHYCRREGSSGKSGFHYSNSDKSYYYDNPNGSKYYDDGKGNTKYTSPSGKSYRKSNAK</sequence>